<feature type="transmembrane region" description="Helical" evidence="1">
    <location>
        <begin position="21"/>
        <end position="41"/>
    </location>
</feature>
<organism evidence="2 3">
    <name type="scientific">Arctia plantaginis</name>
    <name type="common">Wood tiger moth</name>
    <name type="synonym">Phalaena plantaginis</name>
    <dbReference type="NCBI Taxonomy" id="874455"/>
    <lineage>
        <taxon>Eukaryota</taxon>
        <taxon>Metazoa</taxon>
        <taxon>Ecdysozoa</taxon>
        <taxon>Arthropoda</taxon>
        <taxon>Hexapoda</taxon>
        <taxon>Insecta</taxon>
        <taxon>Pterygota</taxon>
        <taxon>Neoptera</taxon>
        <taxon>Endopterygota</taxon>
        <taxon>Lepidoptera</taxon>
        <taxon>Glossata</taxon>
        <taxon>Ditrysia</taxon>
        <taxon>Noctuoidea</taxon>
        <taxon>Erebidae</taxon>
        <taxon>Arctiinae</taxon>
        <taxon>Arctia</taxon>
    </lineage>
</organism>
<sequence length="95" mass="10375">MGYTRVSEMRKQDSSWRRVGHISASVVKFLLMVAVFGQVAGGKPISETLQRALSAVRGPSPGAKKLLNIPEDGGVLLKKTLKVLKPSVKFFPRLL</sequence>
<keyword evidence="1" id="KW-0812">Transmembrane</keyword>
<keyword evidence="1" id="KW-1133">Transmembrane helix</keyword>
<evidence type="ECO:0000256" key="1">
    <source>
        <dbReference type="SAM" id="Phobius"/>
    </source>
</evidence>
<name>A0A8S1B9Z7_ARCPL</name>
<dbReference type="EMBL" id="CADEBC010000570">
    <property type="protein sequence ID" value="CAB3255023.1"/>
    <property type="molecule type" value="Genomic_DNA"/>
</dbReference>
<comment type="caution">
    <text evidence="2">The sequence shown here is derived from an EMBL/GenBank/DDBJ whole genome shotgun (WGS) entry which is preliminary data.</text>
</comment>
<accession>A0A8S1B9Z7</accession>
<evidence type="ECO:0000313" key="3">
    <source>
        <dbReference type="Proteomes" id="UP000494106"/>
    </source>
</evidence>
<gene>
    <name evidence="2" type="ORF">APLA_LOCUS14658</name>
</gene>
<proteinExistence type="predicted"/>
<keyword evidence="3" id="KW-1185">Reference proteome</keyword>
<dbReference type="OrthoDB" id="7415344at2759"/>
<dbReference type="AlphaFoldDB" id="A0A8S1B9Z7"/>
<keyword evidence="1" id="KW-0472">Membrane</keyword>
<reference evidence="2 3" key="1">
    <citation type="submission" date="2020-04" db="EMBL/GenBank/DDBJ databases">
        <authorList>
            <person name="Wallbank WR R."/>
            <person name="Pardo Diaz C."/>
            <person name="Kozak K."/>
            <person name="Martin S."/>
            <person name="Jiggins C."/>
            <person name="Moest M."/>
            <person name="Warren A I."/>
            <person name="Byers J.R.P. K."/>
            <person name="Montejo-Kovacevich G."/>
            <person name="Yen C E."/>
        </authorList>
    </citation>
    <scope>NUCLEOTIDE SEQUENCE [LARGE SCALE GENOMIC DNA]</scope>
</reference>
<evidence type="ECO:0000313" key="2">
    <source>
        <dbReference type="EMBL" id="CAB3255023.1"/>
    </source>
</evidence>
<protein>
    <submittedName>
        <fullName evidence="2">Uncharacterized protein</fullName>
    </submittedName>
</protein>
<dbReference type="Proteomes" id="UP000494106">
    <property type="component" value="Unassembled WGS sequence"/>
</dbReference>